<dbReference type="EMBL" id="SFCI01000145">
    <property type="protein sequence ID" value="TFY82064.1"/>
    <property type="molecule type" value="Genomic_DNA"/>
</dbReference>
<dbReference type="Proteomes" id="UP000298061">
    <property type="component" value="Unassembled WGS sequence"/>
</dbReference>
<keyword evidence="7" id="KW-0175">Coiled coil</keyword>
<sequence>MASDEQPTSYFFDSLPYYDNDLELHPVLRERVQHELAVETQKLQSEALHPRIPPAVELFANHPLLAAEMERVERREPLAAIETTRYQLPAPSSVSATDEEWKAALDNAYAQLEHQRIRHNNLALLQQYGGNAWRIHNYLLEADTKHAEKLLEELKNQTTDVNRDRKNAQTRIGNQLNSLETRWTELISSVLQIEMANVALEGEVDRLNKRETELASAFPVACPGVPISSPSSSGISNLCINTDEDVVGMSAKADRDSPSTNLCTPLLFPEVHLCAGRIVLILYVAGSLRDRLCTCTKPAIITQASVASGDAFMDSVNTTTQGTSGLNGSVEEPRGLGHDGASQSPANDSGEQPPNAAGKTGGDAASGSSTSSNLTPLKGVGSAFATGSSSGASVSAPHPKKFVAVNINKKFMEARLVATGSSQVSSSSATLKSSGSIAKPTPLATSSHSRLVTTKLTATAQPSTTTGPGWSRPSSAAPSNVTPSPGPTTGPANQFPAPTPSSQGPPQLPHVGKVIQPQPRGVAATPEAPNGSSKPVWGNLKSSVTGAARPDVRVQSDFPTAAEVAQVRIPKHADKKQVVQPAAPQNQSMIQEAEAFRGVHLDPNAHHWDEMEEDNDDFLGGVIEFGDGRQYKIQAADSPSQRASPPRDARSPSGPARDQTEHAPEVPEASRVLFNERSNKLEPYSSAHPRIGPSASPETPAIPLGVDVEEVRKAAMHSAAERARLRRQQEEEEREKERERARRKAAELEEKINAQQMEKEGRLAPDAKAREDSKAAEPPKEGSTSQPEPASSVQGSQPPSSLPEKPALARPPSQKPTARDIDNANRPWMTRTTSQRSSQGVISPPTFAAAETESWRRKAGPLPPLATRTAARPPPAQVTSPVTPLPPAPKIPEIEMLNLQPDESLEEVDFTDLARFVGAEEKVPKMLPQPHSVPPHRGSRPVASDFFDDRPPPLTREPSKGDVAPTWRRTMSMDGTEERPTLPSIVTQADPVRRSASKPILSPTSRPPQSVLNGPLSPVNPHPWTEHPSANGLAALNHPSQRLSRMSSAFREAPMSTLDDTMSRIKGALDAQRGSQRDTSTESSTDGRSPEKAMPAAASQDKVESPTPPKWVPPAMRPRPPASQVANAPPFSAVTASDPPEITPRAWNTYTVKLAKVTARVPLSKQQLHLWKLPSMQFRWDMLSWDPPVSGMSRKDLSVNDILVGKPSLFKGKPKYRVVLSKGWSSTADPDSIPQSPRVNLPSQSPVVRSAATPVSSRLHNAENMQSWRQKPAATPDRPSTHLTVQQLETVSRSPPPDSDSSDGKDGSSSKQEPDDNSAADASSRSRVQPKMPAGASVAFYRDSQAEKPKAPVKFGVNSELEQSQQQEAVAALSSDDPIVTSAKAVRLEQAPIGSEVKSPSAARHKSQGSVLDGPLDPSSSPWTKATPMKDSPARAPDPEHLKMVWSQTSSKAKGVNSLEGIADDLISVPFTLQDVKSEDGETPPPTVSSGPSRMSLHDVTRAFQQVPSPPSGSSSQKQTPTTSHPNPAPRQPSYHHPSGSNSGMRPAYPGYSSPMMSHSPAPTVMYPPVMTPSPVAGPMMVNGPTPQYGHAVWMPATGTPGAVMRPVPAPSPYPTQWSYAPPGAPPAMYTTTPPTMPQSQPSQNQPKGGANAPNRGRTSSVMSPVMSHVGMPHPGMPMYQQSPVMMHAHAPAMQVPPTYPAPMPSGRGEMRSPYAVHAVPMMHQAPPHNRQPYSHPPPPSHQHQHQHPHPGNYAHAHAPAPPASYPRPPW</sequence>
<feature type="compositionally biased region" description="Polar residues" evidence="8">
    <location>
        <begin position="1002"/>
        <end position="1012"/>
    </location>
</feature>
<feature type="compositionally biased region" description="Polar residues" evidence="8">
    <location>
        <begin position="1281"/>
        <end position="1293"/>
    </location>
</feature>
<feature type="compositionally biased region" description="Low complexity" evidence="8">
    <location>
        <begin position="419"/>
        <end position="436"/>
    </location>
</feature>
<evidence type="ECO:0000256" key="4">
    <source>
        <dbReference type="ARBA" id="ARBA00022728"/>
    </source>
</evidence>
<feature type="compositionally biased region" description="Pro residues" evidence="8">
    <location>
        <begin position="1106"/>
        <end position="1121"/>
    </location>
</feature>
<feature type="region of interest" description="Disordered" evidence="8">
    <location>
        <begin position="921"/>
        <end position="1127"/>
    </location>
</feature>
<dbReference type="GO" id="GO:0000974">
    <property type="term" value="C:Prp19 complex"/>
    <property type="evidence" value="ECO:0007669"/>
    <property type="project" value="TreeGrafter"/>
</dbReference>
<feature type="compositionally biased region" description="Pro residues" evidence="8">
    <location>
        <begin position="1760"/>
        <end position="1771"/>
    </location>
</feature>
<evidence type="ECO:0000256" key="7">
    <source>
        <dbReference type="SAM" id="Coils"/>
    </source>
</evidence>
<dbReference type="GO" id="GO:0071013">
    <property type="term" value="C:catalytic step 2 spliceosome"/>
    <property type="evidence" value="ECO:0007669"/>
    <property type="project" value="TreeGrafter"/>
</dbReference>
<feature type="region of interest" description="Disordered" evidence="8">
    <location>
        <begin position="318"/>
        <end position="373"/>
    </location>
</feature>
<feature type="compositionally biased region" description="Polar residues" evidence="8">
    <location>
        <begin position="443"/>
        <end position="483"/>
    </location>
</feature>
<feature type="compositionally biased region" description="Basic and acidic residues" evidence="8">
    <location>
        <begin position="1302"/>
        <end position="1314"/>
    </location>
</feature>
<feature type="compositionally biased region" description="Polar residues" evidence="8">
    <location>
        <begin position="318"/>
        <end position="327"/>
    </location>
</feature>
<reference evidence="9 10" key="1">
    <citation type="submission" date="2019-02" db="EMBL/GenBank/DDBJ databases">
        <title>Genome sequencing of the rare red list fungi Hericium alpestre (H. flagellum).</title>
        <authorList>
            <person name="Buettner E."/>
            <person name="Kellner H."/>
        </authorList>
    </citation>
    <scope>NUCLEOTIDE SEQUENCE [LARGE SCALE GENOMIC DNA]</scope>
    <source>
        <strain evidence="9 10">DSM 108284</strain>
    </source>
</reference>
<feature type="coiled-coil region" evidence="7">
    <location>
        <begin position="137"/>
        <end position="210"/>
    </location>
</feature>
<evidence type="ECO:0000256" key="2">
    <source>
        <dbReference type="ARBA" id="ARBA00010788"/>
    </source>
</evidence>
<feature type="region of interest" description="Disordered" evidence="8">
    <location>
        <begin position="419"/>
        <end position="539"/>
    </location>
</feature>
<feature type="region of interest" description="Disordered" evidence="8">
    <location>
        <begin position="714"/>
        <end position="889"/>
    </location>
</feature>
<keyword evidence="6" id="KW-0539">Nucleus</keyword>
<feature type="compositionally biased region" description="Low complexity" evidence="8">
    <location>
        <begin position="1625"/>
        <end position="1647"/>
    </location>
</feature>
<comment type="similarity">
    <text evidence="2">Belongs to the SPF27 family.</text>
</comment>
<feature type="region of interest" description="Disordered" evidence="8">
    <location>
        <begin position="1725"/>
        <end position="1771"/>
    </location>
</feature>
<keyword evidence="4" id="KW-0747">Spliceosome</keyword>
<evidence type="ECO:0000256" key="3">
    <source>
        <dbReference type="ARBA" id="ARBA00022664"/>
    </source>
</evidence>
<feature type="compositionally biased region" description="Polar residues" evidence="8">
    <location>
        <begin position="1038"/>
        <end position="1047"/>
    </location>
</feature>
<feature type="compositionally biased region" description="Polar residues" evidence="8">
    <location>
        <begin position="1223"/>
        <end position="1269"/>
    </location>
</feature>
<dbReference type="PANTHER" id="PTHR13296:SF0">
    <property type="entry name" value="PRE-MRNA-SPLICING FACTOR SPF27"/>
    <property type="match status" value="1"/>
</dbReference>
<evidence type="ECO:0000256" key="1">
    <source>
        <dbReference type="ARBA" id="ARBA00004123"/>
    </source>
</evidence>
<evidence type="ECO:0000313" key="10">
    <source>
        <dbReference type="Proteomes" id="UP000298061"/>
    </source>
</evidence>
<evidence type="ECO:0000256" key="6">
    <source>
        <dbReference type="ARBA" id="ARBA00023242"/>
    </source>
</evidence>
<feature type="region of interest" description="Disordered" evidence="8">
    <location>
        <begin position="1223"/>
        <end position="1457"/>
    </location>
</feature>
<keyword evidence="10" id="KW-1185">Reference proteome</keyword>
<feature type="compositionally biased region" description="Low complexity" evidence="8">
    <location>
        <begin position="1512"/>
        <end position="1524"/>
    </location>
</feature>
<feature type="compositionally biased region" description="Polar residues" evidence="8">
    <location>
        <begin position="341"/>
        <end position="352"/>
    </location>
</feature>
<protein>
    <recommendedName>
        <fullName evidence="11">Breast carcinoma amplified sequence 2</fullName>
    </recommendedName>
</protein>
<feature type="region of interest" description="Disordered" evidence="8">
    <location>
        <begin position="635"/>
        <end position="671"/>
    </location>
</feature>
<organism evidence="9 10">
    <name type="scientific">Hericium alpestre</name>
    <dbReference type="NCBI Taxonomy" id="135208"/>
    <lineage>
        <taxon>Eukaryota</taxon>
        <taxon>Fungi</taxon>
        <taxon>Dikarya</taxon>
        <taxon>Basidiomycota</taxon>
        <taxon>Agaricomycotina</taxon>
        <taxon>Agaricomycetes</taxon>
        <taxon>Russulales</taxon>
        <taxon>Hericiaceae</taxon>
        <taxon>Hericium</taxon>
    </lineage>
</organism>
<dbReference type="GO" id="GO:0008380">
    <property type="term" value="P:RNA splicing"/>
    <property type="evidence" value="ECO:0007669"/>
    <property type="project" value="UniProtKB-KW"/>
</dbReference>
<feature type="compositionally biased region" description="Basic and acidic residues" evidence="8">
    <location>
        <begin position="714"/>
        <end position="780"/>
    </location>
</feature>
<evidence type="ECO:0000313" key="9">
    <source>
        <dbReference type="EMBL" id="TFY82064.1"/>
    </source>
</evidence>
<feature type="region of interest" description="Disordered" evidence="8">
    <location>
        <begin position="1625"/>
        <end position="1660"/>
    </location>
</feature>
<accession>A0A4Z0A706</accession>
<dbReference type="STRING" id="135208.A0A4Z0A706"/>
<dbReference type="InterPro" id="IPR008409">
    <property type="entry name" value="SPF27"/>
</dbReference>
<evidence type="ECO:0000256" key="5">
    <source>
        <dbReference type="ARBA" id="ARBA00023187"/>
    </source>
</evidence>
<dbReference type="OrthoDB" id="205794at2759"/>
<dbReference type="GO" id="GO:0071011">
    <property type="term" value="C:precatalytic spliceosome"/>
    <property type="evidence" value="ECO:0007669"/>
    <property type="project" value="TreeGrafter"/>
</dbReference>
<feature type="compositionally biased region" description="Polar residues" evidence="8">
    <location>
        <begin position="830"/>
        <end position="841"/>
    </location>
</feature>
<keyword evidence="3" id="KW-0507">mRNA processing</keyword>
<evidence type="ECO:0000256" key="8">
    <source>
        <dbReference type="SAM" id="MobiDB-lite"/>
    </source>
</evidence>
<feature type="region of interest" description="Disordered" evidence="8">
    <location>
        <begin position="1473"/>
        <end position="1552"/>
    </location>
</feature>
<keyword evidence="5" id="KW-0508">mRNA splicing</keyword>
<name>A0A4Z0A706_9AGAM</name>
<dbReference type="PANTHER" id="PTHR13296">
    <property type="entry name" value="BCAS2 PROTEIN"/>
    <property type="match status" value="1"/>
</dbReference>
<evidence type="ECO:0008006" key="11">
    <source>
        <dbReference type="Google" id="ProtNLM"/>
    </source>
</evidence>
<feature type="compositionally biased region" description="Polar residues" evidence="8">
    <location>
        <begin position="782"/>
        <end position="799"/>
    </location>
</feature>
<comment type="subcellular location">
    <subcellularLocation>
        <location evidence="1">Nucleus</location>
    </subcellularLocation>
</comment>
<proteinExistence type="inferred from homology"/>
<dbReference type="GO" id="GO:0006397">
    <property type="term" value="P:mRNA processing"/>
    <property type="evidence" value="ECO:0007669"/>
    <property type="project" value="UniProtKB-KW"/>
</dbReference>
<comment type="caution">
    <text evidence="9">The sequence shown here is derived from an EMBL/GenBank/DDBJ whole genome shotgun (WGS) entry which is preliminary data.</text>
</comment>
<gene>
    <name evidence="9" type="ORF">EWM64_g1944</name>
</gene>
<feature type="compositionally biased region" description="Low complexity" evidence="8">
    <location>
        <begin position="356"/>
        <end position="372"/>
    </location>
</feature>
<feature type="compositionally biased region" description="Low complexity" evidence="8">
    <location>
        <begin position="1750"/>
        <end position="1759"/>
    </location>
</feature>
<dbReference type="Pfam" id="PF05700">
    <property type="entry name" value="BCAS2"/>
    <property type="match status" value="1"/>
</dbReference>